<name>A0A015JQR8_RHIIW</name>
<sequence length="356" mass="41554">MWTSRQYRSKSFANSFNNVNKFLVNDFSFAFYKCNKDLSLYQYFTSLRRQNLKGKHIDKLEDKLYSRFQNFLFTELQGPGVSRINRINANNYIEKLSRKREQKDASSEYNKIQPDIIQKSFGVLNYSHPAASILQNSALAVARQLEMLNVFLGFEQANKYAILDPNGNHVGYIVEEESFASTILRQLFRTHRKFNAMIMDLDGQLILKIRRPFAWINSRIFISTNDEYLIGEVHQQWHLWRRRYNLFINQKQFARIDAGFLSWDFNIEDELGDVLGSVNRNFSGFAREIFTDTGQYVIRMDSAQSSSKHLSLDERAVILAAAVSIDFDYFSRHSGHGGFLHHFPFITGDENGDYDD</sequence>
<comment type="similarity">
    <text evidence="1 2">Belongs to the phospholipid scramblase family.</text>
</comment>
<evidence type="ECO:0000313" key="3">
    <source>
        <dbReference type="EMBL" id="EXX71872.1"/>
    </source>
</evidence>
<dbReference type="OrthoDB" id="191150at2759"/>
<comment type="caution">
    <text evidence="3">The sequence shown here is derived from an EMBL/GenBank/DDBJ whole genome shotgun (WGS) entry which is preliminary data.</text>
</comment>
<accession>A0A015JQR8</accession>
<dbReference type="EMBL" id="JEMT01015877">
    <property type="protein sequence ID" value="EXX71872.1"/>
    <property type="molecule type" value="Genomic_DNA"/>
</dbReference>
<dbReference type="GO" id="GO:0017128">
    <property type="term" value="F:phospholipid scramblase activity"/>
    <property type="evidence" value="ECO:0007669"/>
    <property type="project" value="InterPro"/>
</dbReference>
<keyword evidence="4" id="KW-1185">Reference proteome</keyword>
<dbReference type="HOGENOM" id="CLU_023808_0_1_1"/>
<dbReference type="InterPro" id="IPR025659">
    <property type="entry name" value="Tubby-like_C"/>
</dbReference>
<dbReference type="GO" id="GO:0005886">
    <property type="term" value="C:plasma membrane"/>
    <property type="evidence" value="ECO:0007669"/>
    <property type="project" value="TreeGrafter"/>
</dbReference>
<dbReference type="SUPFAM" id="SSF54518">
    <property type="entry name" value="Tubby C-terminal domain-like"/>
    <property type="match status" value="1"/>
</dbReference>
<dbReference type="InterPro" id="IPR005552">
    <property type="entry name" value="Scramblase"/>
</dbReference>
<organism evidence="3 4">
    <name type="scientific">Rhizophagus irregularis (strain DAOM 197198w)</name>
    <name type="common">Glomus intraradices</name>
    <dbReference type="NCBI Taxonomy" id="1432141"/>
    <lineage>
        <taxon>Eukaryota</taxon>
        <taxon>Fungi</taxon>
        <taxon>Fungi incertae sedis</taxon>
        <taxon>Mucoromycota</taxon>
        <taxon>Glomeromycotina</taxon>
        <taxon>Glomeromycetes</taxon>
        <taxon>Glomerales</taxon>
        <taxon>Glomeraceae</taxon>
        <taxon>Rhizophagus</taxon>
    </lineage>
</organism>
<proteinExistence type="inferred from homology"/>
<dbReference type="Proteomes" id="UP000022910">
    <property type="component" value="Unassembled WGS sequence"/>
</dbReference>
<dbReference type="AlphaFoldDB" id="A0A015JQR8"/>
<evidence type="ECO:0000256" key="1">
    <source>
        <dbReference type="ARBA" id="ARBA00005350"/>
    </source>
</evidence>
<dbReference type="PANTHER" id="PTHR23248">
    <property type="entry name" value="PHOSPHOLIPID SCRAMBLASE-RELATED"/>
    <property type="match status" value="1"/>
</dbReference>
<gene>
    <name evidence="3" type="ORF">RirG_074630</name>
</gene>
<dbReference type="Pfam" id="PF03803">
    <property type="entry name" value="Scramblase"/>
    <property type="match status" value="1"/>
</dbReference>
<reference evidence="3 4" key="1">
    <citation type="submission" date="2014-02" db="EMBL/GenBank/DDBJ databases">
        <title>Single nucleus genome sequencing reveals high similarity among nuclei of an endomycorrhizal fungus.</title>
        <authorList>
            <person name="Lin K."/>
            <person name="Geurts R."/>
            <person name="Zhang Z."/>
            <person name="Limpens E."/>
            <person name="Saunders D.G."/>
            <person name="Mu D."/>
            <person name="Pang E."/>
            <person name="Cao H."/>
            <person name="Cha H."/>
            <person name="Lin T."/>
            <person name="Zhou Q."/>
            <person name="Shang Y."/>
            <person name="Li Y."/>
            <person name="Ivanov S."/>
            <person name="Sharma T."/>
            <person name="Velzen R.V."/>
            <person name="Ruijter N.D."/>
            <person name="Aanen D.K."/>
            <person name="Win J."/>
            <person name="Kamoun S."/>
            <person name="Bisseling T."/>
            <person name="Huang S."/>
        </authorList>
    </citation>
    <scope>NUCLEOTIDE SEQUENCE [LARGE SCALE GENOMIC DNA]</scope>
    <source>
        <strain evidence="4">DAOM197198w</strain>
    </source>
</reference>
<evidence type="ECO:0000256" key="2">
    <source>
        <dbReference type="RuleBase" id="RU363116"/>
    </source>
</evidence>
<dbReference type="PANTHER" id="PTHR23248:SF9">
    <property type="entry name" value="PHOSPHOLIPID SCRAMBLASE"/>
    <property type="match status" value="1"/>
</dbReference>
<evidence type="ECO:0000313" key="4">
    <source>
        <dbReference type="Proteomes" id="UP000022910"/>
    </source>
</evidence>
<protein>
    <recommendedName>
        <fullName evidence="2">Phospholipid scramblase</fullName>
    </recommendedName>
</protein>